<organism evidence="1 2">
    <name type="scientific">Fusarium solani subsp. cucurbitae</name>
    <name type="common">Neocosmosporum cucurbitae</name>
    <dbReference type="NCBI Taxonomy" id="2747967"/>
    <lineage>
        <taxon>Eukaryota</taxon>
        <taxon>Fungi</taxon>
        <taxon>Dikarya</taxon>
        <taxon>Ascomycota</taxon>
        <taxon>Pezizomycotina</taxon>
        <taxon>Sordariomycetes</taxon>
        <taxon>Hypocreomycetidae</taxon>
        <taxon>Hypocreales</taxon>
        <taxon>Nectriaceae</taxon>
        <taxon>Fusarium</taxon>
        <taxon>Fusarium solani species complex</taxon>
    </lineage>
</organism>
<evidence type="ECO:0000313" key="1">
    <source>
        <dbReference type="EMBL" id="UPL03147.1"/>
    </source>
</evidence>
<keyword evidence="2" id="KW-1185">Reference proteome</keyword>
<name>A0ACD3ZQN8_FUSSC</name>
<dbReference type="Proteomes" id="UP000830768">
    <property type="component" value="Chromosome 12"/>
</dbReference>
<proteinExistence type="predicted"/>
<evidence type="ECO:0000313" key="2">
    <source>
        <dbReference type="Proteomes" id="UP000830768"/>
    </source>
</evidence>
<reference evidence="1" key="1">
    <citation type="submission" date="2021-11" db="EMBL/GenBank/DDBJ databases">
        <title>Fusarium solani-melongenae Genome sequencing and assembly.</title>
        <authorList>
            <person name="Xie S."/>
            <person name="Huang L."/>
            <person name="Zhang X."/>
        </authorList>
    </citation>
    <scope>NUCLEOTIDE SEQUENCE</scope>
    <source>
        <strain evidence="1">CRI 24-3</strain>
    </source>
</reference>
<sequence>MSDNSLKLSANASRLLELERKYCAGGFEPSPLFLERAQGCKVWDCDGKEYIDFIGMFSATNMGHSHPYMKKKMLEQLDKAHLLNICAHNAGWGPFGEMMCKRFGYDKITTATSGTESADVACKIARKHGLVHRKIPADKLKVLGVGSSYHGLGMGIWGLMDRSAQRSSYGLDGTSVLNFNPTTNKTLEYLDLEAMRACLEEHHQTVAAVIMECLHGTSRSSEDEIRYARGVYDLCKKYGVLFIADEVRQGAGKTGKMLSFYHCGEDMKPDIVTMGKSITGGWYPQTFILGTEDVMSLVGPNECGYTFSHTPPALVAATSALEVIDNENLLERATQIGEKWRAIVNSWNHPKIDYISSIGADSNMFFHDLHGQRVAALCMFKGLFVNATPGKKAIRLSFAMTMTDEELEKGAAILKEALDTIDTFGHIPGEVFGQD</sequence>
<dbReference type="EMBL" id="CP090040">
    <property type="protein sequence ID" value="UPL03147.1"/>
    <property type="molecule type" value="Genomic_DNA"/>
</dbReference>
<gene>
    <name evidence="1" type="ORF">LCI18_014081</name>
</gene>
<accession>A0ACD3ZQN8</accession>
<protein>
    <submittedName>
        <fullName evidence="1">Uncharacterized protein</fullName>
    </submittedName>
</protein>